<keyword evidence="13" id="KW-1185">Reference proteome</keyword>
<keyword evidence="10" id="KW-0460">Magnesium</keyword>
<dbReference type="GO" id="GO:0004417">
    <property type="term" value="F:hydroxyethylthiazole kinase activity"/>
    <property type="evidence" value="ECO:0007669"/>
    <property type="project" value="UniProtKB-EC"/>
</dbReference>
<dbReference type="AlphaFoldDB" id="A0A0R1SK36"/>
<evidence type="ECO:0000256" key="10">
    <source>
        <dbReference type="ARBA" id="ARBA00022842"/>
    </source>
</evidence>
<evidence type="ECO:0000256" key="6">
    <source>
        <dbReference type="ARBA" id="ARBA00022723"/>
    </source>
</evidence>
<dbReference type="RefSeq" id="WP_010624590.1">
    <property type="nucleotide sequence ID" value="NZ_AZFA01000010.1"/>
</dbReference>
<dbReference type="Gene3D" id="3.40.1190.20">
    <property type="match status" value="1"/>
</dbReference>
<dbReference type="Pfam" id="PF02110">
    <property type="entry name" value="HK"/>
    <property type="match status" value="1"/>
</dbReference>
<evidence type="ECO:0000313" key="13">
    <source>
        <dbReference type="Proteomes" id="UP000051647"/>
    </source>
</evidence>
<keyword evidence="11" id="KW-0784">Thiamine biosynthesis</keyword>
<evidence type="ECO:0000256" key="9">
    <source>
        <dbReference type="ARBA" id="ARBA00022840"/>
    </source>
</evidence>
<keyword evidence="9" id="KW-0067">ATP-binding</keyword>
<dbReference type="GO" id="GO:0005524">
    <property type="term" value="F:ATP binding"/>
    <property type="evidence" value="ECO:0007669"/>
    <property type="project" value="UniProtKB-KW"/>
</dbReference>
<dbReference type="GO" id="GO:0009228">
    <property type="term" value="P:thiamine biosynthetic process"/>
    <property type="evidence" value="ECO:0007669"/>
    <property type="project" value="UniProtKB-KW"/>
</dbReference>
<dbReference type="GO" id="GO:0000287">
    <property type="term" value="F:magnesium ion binding"/>
    <property type="evidence" value="ECO:0007669"/>
    <property type="project" value="InterPro"/>
</dbReference>
<keyword evidence="6" id="KW-0479">Metal-binding</keyword>
<dbReference type="SUPFAM" id="SSF53613">
    <property type="entry name" value="Ribokinase-like"/>
    <property type="match status" value="1"/>
</dbReference>
<dbReference type="EC" id="2.7.1.50" evidence="4"/>
<evidence type="ECO:0000256" key="1">
    <source>
        <dbReference type="ARBA" id="ARBA00001771"/>
    </source>
</evidence>
<evidence type="ECO:0000256" key="7">
    <source>
        <dbReference type="ARBA" id="ARBA00022741"/>
    </source>
</evidence>
<comment type="cofactor">
    <cofactor evidence="2">
        <name>Mg(2+)</name>
        <dbReference type="ChEBI" id="CHEBI:18420"/>
    </cofactor>
</comment>
<protein>
    <recommendedName>
        <fullName evidence="4">hydroxyethylthiazole kinase</fullName>
        <ecNumber evidence="4">2.7.1.50</ecNumber>
    </recommendedName>
</protein>
<proteinExistence type="predicted"/>
<evidence type="ECO:0000256" key="8">
    <source>
        <dbReference type="ARBA" id="ARBA00022777"/>
    </source>
</evidence>
<gene>
    <name evidence="12" type="ORF">FC27_GL000312</name>
</gene>
<evidence type="ECO:0000313" key="12">
    <source>
        <dbReference type="EMBL" id="KRL66866.1"/>
    </source>
</evidence>
<evidence type="ECO:0000256" key="3">
    <source>
        <dbReference type="ARBA" id="ARBA00004868"/>
    </source>
</evidence>
<organism evidence="12 13">
    <name type="scientific">Companilactobacillus versmoldensis DSM 14857 = KCTC 3814</name>
    <dbReference type="NCBI Taxonomy" id="1423815"/>
    <lineage>
        <taxon>Bacteria</taxon>
        <taxon>Bacillati</taxon>
        <taxon>Bacillota</taxon>
        <taxon>Bacilli</taxon>
        <taxon>Lactobacillales</taxon>
        <taxon>Lactobacillaceae</taxon>
        <taxon>Companilactobacillus</taxon>
    </lineage>
</organism>
<keyword evidence="5" id="KW-0808">Transferase</keyword>
<dbReference type="Proteomes" id="UP000051647">
    <property type="component" value="Unassembled WGS sequence"/>
</dbReference>
<dbReference type="CDD" id="cd01170">
    <property type="entry name" value="THZ_kinase"/>
    <property type="match status" value="1"/>
</dbReference>
<name>A0A0R1SK36_9LACO</name>
<dbReference type="OrthoDB" id="9778146at2"/>
<dbReference type="PRINTS" id="PR01099">
    <property type="entry name" value="HYETHTZKNASE"/>
</dbReference>
<evidence type="ECO:0000256" key="5">
    <source>
        <dbReference type="ARBA" id="ARBA00022679"/>
    </source>
</evidence>
<dbReference type="STRING" id="1423815.FC27_GL000312"/>
<evidence type="ECO:0000256" key="2">
    <source>
        <dbReference type="ARBA" id="ARBA00001946"/>
    </source>
</evidence>
<dbReference type="InterPro" id="IPR000417">
    <property type="entry name" value="Hyethyz_kinase"/>
</dbReference>
<keyword evidence="7" id="KW-0547">Nucleotide-binding</keyword>
<dbReference type="GO" id="GO:0009229">
    <property type="term" value="P:thiamine diphosphate biosynthetic process"/>
    <property type="evidence" value="ECO:0007669"/>
    <property type="project" value="UniProtKB-UniPathway"/>
</dbReference>
<keyword evidence="8 12" id="KW-0418">Kinase</keyword>
<sequence>MIYRKIDYFLPFVKDAFPLEKVPLVQCITNVVTIESVANALLYIDAKPFMGDDPRGFPEFFQQNDSLFLNLGHISADREKAILSAALIALETKTPDVVDLVGVAGSKYRLKLARQLFELRPTVIKGNLSEMRAFCGLTSAARGVDVSIEDTNESAINDLVQAMTQINHSHPESLLLATGQRDLIVSDGKAIFLENGTSQLDRFTGTGDIVGALVTALLGAGTPALKATIAAISYFNLGAEKAQKTTIGLANFRNETLNQLSLLMNQPNWYGEIRGGTL</sequence>
<dbReference type="PATRIC" id="fig|1423815.3.peg.317"/>
<evidence type="ECO:0000256" key="4">
    <source>
        <dbReference type="ARBA" id="ARBA00012129"/>
    </source>
</evidence>
<evidence type="ECO:0000256" key="11">
    <source>
        <dbReference type="ARBA" id="ARBA00022977"/>
    </source>
</evidence>
<comment type="pathway">
    <text evidence="3">Cofactor biosynthesis; thiamine diphosphate biosynthesis; 4-methyl-5-(2-phosphoethyl)-thiazole from 5-(2-hydroxyethyl)-4-methylthiazole: step 1/1.</text>
</comment>
<dbReference type="eggNOG" id="COG2145">
    <property type="taxonomic scope" value="Bacteria"/>
</dbReference>
<comment type="caution">
    <text evidence="12">The sequence shown here is derived from an EMBL/GenBank/DDBJ whole genome shotgun (WGS) entry which is preliminary data.</text>
</comment>
<dbReference type="UniPathway" id="UPA00060">
    <property type="reaction ID" value="UER00139"/>
</dbReference>
<dbReference type="InterPro" id="IPR029056">
    <property type="entry name" value="Ribokinase-like"/>
</dbReference>
<dbReference type="EMBL" id="AZFA01000010">
    <property type="protein sequence ID" value="KRL66866.1"/>
    <property type="molecule type" value="Genomic_DNA"/>
</dbReference>
<accession>A0A0R1SK36</accession>
<dbReference type="PIRSF" id="PIRSF000513">
    <property type="entry name" value="Thz_kinase"/>
    <property type="match status" value="1"/>
</dbReference>
<reference evidence="12 13" key="1">
    <citation type="journal article" date="2015" name="Genome Announc.">
        <title>Expanding the biotechnology potential of lactobacilli through comparative genomics of 213 strains and associated genera.</title>
        <authorList>
            <person name="Sun Z."/>
            <person name="Harris H.M."/>
            <person name="McCann A."/>
            <person name="Guo C."/>
            <person name="Argimon S."/>
            <person name="Zhang W."/>
            <person name="Yang X."/>
            <person name="Jeffery I.B."/>
            <person name="Cooney J.C."/>
            <person name="Kagawa T.F."/>
            <person name="Liu W."/>
            <person name="Song Y."/>
            <person name="Salvetti E."/>
            <person name="Wrobel A."/>
            <person name="Rasinkangas P."/>
            <person name="Parkhill J."/>
            <person name="Rea M.C."/>
            <person name="O'Sullivan O."/>
            <person name="Ritari J."/>
            <person name="Douillard F.P."/>
            <person name="Paul Ross R."/>
            <person name="Yang R."/>
            <person name="Briner A.E."/>
            <person name="Felis G.E."/>
            <person name="de Vos W.M."/>
            <person name="Barrangou R."/>
            <person name="Klaenhammer T.R."/>
            <person name="Caufield P.W."/>
            <person name="Cui Y."/>
            <person name="Zhang H."/>
            <person name="O'Toole P.W."/>
        </authorList>
    </citation>
    <scope>NUCLEOTIDE SEQUENCE [LARGE SCALE GENOMIC DNA]</scope>
    <source>
        <strain evidence="12 13">DSM 14857</strain>
    </source>
</reference>
<comment type="catalytic activity">
    <reaction evidence="1">
        <text>5-(2-hydroxyethyl)-4-methylthiazole + ATP = 4-methyl-5-(2-phosphooxyethyl)-thiazole + ADP + H(+)</text>
        <dbReference type="Rhea" id="RHEA:24212"/>
        <dbReference type="ChEBI" id="CHEBI:15378"/>
        <dbReference type="ChEBI" id="CHEBI:17957"/>
        <dbReference type="ChEBI" id="CHEBI:30616"/>
        <dbReference type="ChEBI" id="CHEBI:58296"/>
        <dbReference type="ChEBI" id="CHEBI:456216"/>
        <dbReference type="EC" id="2.7.1.50"/>
    </reaction>
</comment>